<evidence type="ECO:0000256" key="16">
    <source>
        <dbReference type="ARBA" id="ARBA00023163"/>
    </source>
</evidence>
<keyword evidence="11" id="KW-0391">Immunity</keyword>
<evidence type="ECO:0000256" key="21">
    <source>
        <dbReference type="ARBA" id="ARBA00041514"/>
    </source>
</evidence>
<evidence type="ECO:0000256" key="7">
    <source>
        <dbReference type="ARBA" id="ARBA00022490"/>
    </source>
</evidence>
<dbReference type="GO" id="GO:0045087">
    <property type="term" value="P:innate immune response"/>
    <property type="evidence" value="ECO:0007669"/>
    <property type="project" value="UniProtKB-KW"/>
</dbReference>
<dbReference type="FunFam" id="1.10.30.10:FF:000018">
    <property type="entry name" value="High mobility group protein B2"/>
    <property type="match status" value="1"/>
</dbReference>
<dbReference type="InterPro" id="IPR009071">
    <property type="entry name" value="HMG_box_dom"/>
</dbReference>
<evidence type="ECO:0000313" key="25">
    <source>
        <dbReference type="Ensembl" id="ENSSFOP00015003612.2"/>
    </source>
</evidence>
<keyword evidence="10" id="KW-0677">Repeat</keyword>
<keyword evidence="12" id="KW-0805">Transcription regulation</keyword>
<dbReference type="Pfam" id="PF09011">
    <property type="entry name" value="HMG_box_2"/>
    <property type="match status" value="1"/>
</dbReference>
<dbReference type="OrthoDB" id="1919336at2759"/>
<evidence type="ECO:0000256" key="1">
    <source>
        <dbReference type="ARBA" id="ARBA00004123"/>
    </source>
</evidence>
<evidence type="ECO:0000256" key="23">
    <source>
        <dbReference type="SAM" id="MobiDB-lite"/>
    </source>
</evidence>
<dbReference type="PRINTS" id="PR00886">
    <property type="entry name" value="HIGHMOBLTY12"/>
</dbReference>
<evidence type="ECO:0000259" key="24">
    <source>
        <dbReference type="PROSITE" id="PS50118"/>
    </source>
</evidence>
<evidence type="ECO:0000256" key="14">
    <source>
        <dbReference type="ARBA" id="ARBA00023125"/>
    </source>
</evidence>
<keyword evidence="14 22" id="KW-0238">DNA-binding</keyword>
<dbReference type="GO" id="GO:0005694">
    <property type="term" value="C:chromosome"/>
    <property type="evidence" value="ECO:0007669"/>
    <property type="project" value="UniProtKB-SubCell"/>
</dbReference>
<keyword evidence="9" id="KW-0399">Innate immunity</keyword>
<evidence type="ECO:0000256" key="13">
    <source>
        <dbReference type="ARBA" id="ARBA00023097"/>
    </source>
</evidence>
<evidence type="ECO:0000256" key="20">
    <source>
        <dbReference type="ARBA" id="ARBA00040400"/>
    </source>
</evidence>
<evidence type="ECO:0000256" key="6">
    <source>
        <dbReference type="ARBA" id="ARBA00022454"/>
    </source>
</evidence>
<evidence type="ECO:0000256" key="4">
    <source>
        <dbReference type="ARBA" id="ARBA00004613"/>
    </source>
</evidence>
<dbReference type="FunFam" id="1.10.30.10:FF:000006">
    <property type="entry name" value="High mobility group protein B1"/>
    <property type="match status" value="1"/>
</dbReference>
<dbReference type="GO" id="GO:0006954">
    <property type="term" value="P:inflammatory response"/>
    <property type="evidence" value="ECO:0007669"/>
    <property type="project" value="UniProtKB-KW"/>
</dbReference>
<reference evidence="25" key="3">
    <citation type="submission" date="2025-09" db="UniProtKB">
        <authorList>
            <consortium name="Ensembl"/>
        </authorList>
    </citation>
    <scope>IDENTIFICATION</scope>
</reference>
<comment type="similarity">
    <text evidence="5">Belongs to the HMGB family.</text>
</comment>
<reference evidence="25 26" key="1">
    <citation type="submission" date="2019-04" db="EMBL/GenBank/DDBJ databases">
        <authorList>
            <consortium name="Wellcome Sanger Institute Data Sharing"/>
        </authorList>
    </citation>
    <scope>NUCLEOTIDE SEQUENCE [LARGE SCALE GENOMIC DNA]</scope>
</reference>
<dbReference type="CDD" id="cd21978">
    <property type="entry name" value="HMG-box_HMGB_rpt1"/>
    <property type="match status" value="1"/>
</dbReference>
<keyword evidence="8" id="KW-0964">Secreted</keyword>
<dbReference type="InterPro" id="IPR036910">
    <property type="entry name" value="HMG_box_dom_sf"/>
</dbReference>
<evidence type="ECO:0000256" key="17">
    <source>
        <dbReference type="ARBA" id="ARBA00023172"/>
    </source>
</evidence>
<dbReference type="GO" id="GO:0005737">
    <property type="term" value="C:cytoplasm"/>
    <property type="evidence" value="ECO:0007669"/>
    <property type="project" value="UniProtKB-SubCell"/>
</dbReference>
<comment type="subcellular location">
    <subcellularLocation>
        <location evidence="2">Chromosome</location>
    </subcellularLocation>
    <subcellularLocation>
        <location evidence="3">Cytoplasm</location>
    </subcellularLocation>
    <subcellularLocation>
        <location evidence="1">Nucleus</location>
    </subcellularLocation>
    <subcellularLocation>
        <location evidence="4">Secreted</location>
    </subcellularLocation>
</comment>
<evidence type="ECO:0000256" key="5">
    <source>
        <dbReference type="ARBA" id="ARBA00008774"/>
    </source>
</evidence>
<keyword evidence="18" id="KW-0395">Inflammatory response</keyword>
<dbReference type="Pfam" id="PF00505">
    <property type="entry name" value="HMG_box"/>
    <property type="match status" value="1"/>
</dbReference>
<dbReference type="PROSITE" id="PS50118">
    <property type="entry name" value="HMG_BOX_2"/>
    <property type="match status" value="2"/>
</dbReference>
<evidence type="ECO:0000256" key="22">
    <source>
        <dbReference type="PROSITE-ProRule" id="PRU00267"/>
    </source>
</evidence>
<organism evidence="25 26">
    <name type="scientific">Scleropages formosus</name>
    <name type="common">Asian bonytongue</name>
    <name type="synonym">Osteoglossum formosum</name>
    <dbReference type="NCBI Taxonomy" id="113540"/>
    <lineage>
        <taxon>Eukaryota</taxon>
        <taxon>Metazoa</taxon>
        <taxon>Chordata</taxon>
        <taxon>Craniata</taxon>
        <taxon>Vertebrata</taxon>
        <taxon>Euteleostomi</taxon>
        <taxon>Actinopterygii</taxon>
        <taxon>Neopterygii</taxon>
        <taxon>Teleostei</taxon>
        <taxon>Osteoglossocephala</taxon>
        <taxon>Osteoglossomorpha</taxon>
        <taxon>Osteoglossiformes</taxon>
        <taxon>Osteoglossidae</taxon>
        <taxon>Scleropages</taxon>
    </lineage>
</organism>
<keyword evidence="13" id="KW-0558">Oxidation</keyword>
<feature type="region of interest" description="Disordered" evidence="23">
    <location>
        <begin position="147"/>
        <end position="179"/>
    </location>
</feature>
<dbReference type="GO" id="GO:0005634">
    <property type="term" value="C:nucleus"/>
    <property type="evidence" value="ECO:0007669"/>
    <property type="project" value="UniProtKB-SubCell"/>
</dbReference>
<dbReference type="SUPFAM" id="SSF47095">
    <property type="entry name" value="HMG-box"/>
    <property type="match status" value="2"/>
</dbReference>
<keyword evidence="6" id="KW-0158">Chromosome</keyword>
<evidence type="ECO:0000256" key="2">
    <source>
        <dbReference type="ARBA" id="ARBA00004286"/>
    </source>
</evidence>
<keyword evidence="26" id="KW-1185">Reference proteome</keyword>
<dbReference type="CDD" id="cd21979">
    <property type="entry name" value="HMG-box_HMGB_rpt2"/>
    <property type="match status" value="1"/>
</dbReference>
<keyword evidence="19 22" id="KW-0539">Nucleus</keyword>
<proteinExistence type="inferred from homology"/>
<evidence type="ECO:0000256" key="8">
    <source>
        <dbReference type="ARBA" id="ARBA00022525"/>
    </source>
</evidence>
<keyword evidence="16" id="KW-0804">Transcription</keyword>
<evidence type="ECO:0000256" key="9">
    <source>
        <dbReference type="ARBA" id="ARBA00022588"/>
    </source>
</evidence>
<protein>
    <recommendedName>
        <fullName evidence="20">High mobility group protein B2</fullName>
    </recommendedName>
    <alternativeName>
        <fullName evidence="21">High mobility group protein 2</fullName>
    </alternativeName>
</protein>
<keyword evidence="7" id="KW-0963">Cytoplasm</keyword>
<dbReference type="PANTHER" id="PTHR48112:SF12">
    <property type="entry name" value="HIGH MOBILITY GROUP PROTEIN B1-LIKE 1-RELATED"/>
    <property type="match status" value="1"/>
</dbReference>
<sequence length="179" mass="20880">MSSYAYFLQICREEHKKKHPDASVNFSEFFEKCSERWKIISAKEKAKFEELAKQDKVRYDREMKNYVPPKGKKKKRTKDPSAPKRPPSAFFIFCADHRPKIKSENPGLSIGNIAKKLVEMWNNTSAEDKQPYEEKAARMKEKYDKDIVAYHGKGKPVPATATKAKKKDEEEDKEEDDDE</sequence>
<feature type="DNA-binding region" description="HMG box" evidence="22">
    <location>
        <begin position="1"/>
        <end position="67"/>
    </location>
</feature>
<dbReference type="GO" id="GO:0003677">
    <property type="term" value="F:DNA binding"/>
    <property type="evidence" value="ECO:0007669"/>
    <property type="project" value="UniProtKB-UniRule"/>
</dbReference>
<keyword evidence="15" id="KW-1015">Disulfide bond</keyword>
<dbReference type="GeneTree" id="ENSGT00940000154466"/>
<feature type="domain" description="HMG box" evidence="24">
    <location>
        <begin position="1"/>
        <end position="67"/>
    </location>
</feature>
<dbReference type="GO" id="GO:0005576">
    <property type="term" value="C:extracellular region"/>
    <property type="evidence" value="ECO:0007669"/>
    <property type="project" value="UniProtKB-SubCell"/>
</dbReference>
<reference evidence="25" key="2">
    <citation type="submission" date="2025-08" db="UniProtKB">
        <authorList>
            <consortium name="Ensembl"/>
        </authorList>
    </citation>
    <scope>IDENTIFICATION</scope>
</reference>
<dbReference type="Ensembl" id="ENSSFOT00015003673.2">
    <property type="protein sequence ID" value="ENSSFOP00015003612.2"/>
    <property type="gene ID" value="ENSSFOG00015002094.2"/>
</dbReference>
<dbReference type="AlphaFoldDB" id="A0A8C9R3A0"/>
<dbReference type="InterPro" id="IPR050342">
    <property type="entry name" value="HMGB"/>
</dbReference>
<evidence type="ECO:0000256" key="3">
    <source>
        <dbReference type="ARBA" id="ARBA00004496"/>
    </source>
</evidence>
<gene>
    <name evidence="25" type="primary">LOC108941758</name>
</gene>
<evidence type="ECO:0000256" key="12">
    <source>
        <dbReference type="ARBA" id="ARBA00023015"/>
    </source>
</evidence>
<dbReference type="PANTHER" id="PTHR48112">
    <property type="entry name" value="HIGH MOBILITY GROUP PROTEIN DSP1"/>
    <property type="match status" value="1"/>
</dbReference>
<name>A0A8C9R3A0_SCLFO</name>
<feature type="domain" description="HMG box" evidence="24">
    <location>
        <begin position="83"/>
        <end position="151"/>
    </location>
</feature>
<feature type="region of interest" description="Disordered" evidence="23">
    <location>
        <begin position="62"/>
        <end position="88"/>
    </location>
</feature>
<keyword evidence="17" id="KW-0233">DNA recombination</keyword>
<feature type="DNA-binding region" description="HMG box" evidence="22">
    <location>
        <begin position="83"/>
        <end position="151"/>
    </location>
</feature>
<feature type="compositionally biased region" description="Acidic residues" evidence="23">
    <location>
        <begin position="169"/>
        <end position="179"/>
    </location>
</feature>
<dbReference type="Gene3D" id="1.10.30.10">
    <property type="entry name" value="High mobility group box domain"/>
    <property type="match status" value="2"/>
</dbReference>
<evidence type="ECO:0000313" key="26">
    <source>
        <dbReference type="Proteomes" id="UP000694397"/>
    </source>
</evidence>
<evidence type="ECO:0000256" key="11">
    <source>
        <dbReference type="ARBA" id="ARBA00022859"/>
    </source>
</evidence>
<accession>A0A8C9R3A0</accession>
<evidence type="ECO:0000256" key="18">
    <source>
        <dbReference type="ARBA" id="ARBA00023198"/>
    </source>
</evidence>
<evidence type="ECO:0000256" key="10">
    <source>
        <dbReference type="ARBA" id="ARBA00022737"/>
    </source>
</evidence>
<dbReference type="SMART" id="SM00398">
    <property type="entry name" value="HMG"/>
    <property type="match status" value="2"/>
</dbReference>
<dbReference type="GO" id="GO:0006357">
    <property type="term" value="P:regulation of transcription by RNA polymerase II"/>
    <property type="evidence" value="ECO:0007669"/>
    <property type="project" value="TreeGrafter"/>
</dbReference>
<dbReference type="GO" id="GO:0006310">
    <property type="term" value="P:DNA recombination"/>
    <property type="evidence" value="ECO:0007669"/>
    <property type="project" value="UniProtKB-KW"/>
</dbReference>
<dbReference type="Proteomes" id="UP000694397">
    <property type="component" value="Chromosome 10"/>
</dbReference>
<evidence type="ECO:0000256" key="19">
    <source>
        <dbReference type="ARBA" id="ARBA00023242"/>
    </source>
</evidence>
<evidence type="ECO:0000256" key="15">
    <source>
        <dbReference type="ARBA" id="ARBA00023157"/>
    </source>
</evidence>